<dbReference type="Proteomes" id="UP000011083">
    <property type="component" value="Unassembled WGS sequence"/>
</dbReference>
<accession>L8GQF9</accession>
<dbReference type="SUPFAM" id="SSF117281">
    <property type="entry name" value="Kelch motif"/>
    <property type="match status" value="1"/>
</dbReference>
<reference evidence="3 4" key="1">
    <citation type="journal article" date="2013" name="Genome Biol.">
        <title>Genome of Acanthamoeba castellanii highlights extensive lateral gene transfer and early evolution of tyrosine kinase signaling.</title>
        <authorList>
            <person name="Clarke M."/>
            <person name="Lohan A.J."/>
            <person name="Liu B."/>
            <person name="Lagkouvardos I."/>
            <person name="Roy S."/>
            <person name="Zafar N."/>
            <person name="Bertelli C."/>
            <person name="Schilde C."/>
            <person name="Kianianmomeni A."/>
            <person name="Burglin T.R."/>
            <person name="Frech C."/>
            <person name="Turcotte B."/>
            <person name="Kopec K.O."/>
            <person name="Synnott J.M."/>
            <person name="Choo C."/>
            <person name="Paponov I."/>
            <person name="Finkler A."/>
            <person name="Soon Heng Tan C."/>
            <person name="Hutchins A.P."/>
            <person name="Weinmeier T."/>
            <person name="Rattei T."/>
            <person name="Chu J.S."/>
            <person name="Gimenez G."/>
            <person name="Irimia M."/>
            <person name="Rigden D.J."/>
            <person name="Fitzpatrick D.A."/>
            <person name="Lorenzo-Morales J."/>
            <person name="Bateman A."/>
            <person name="Chiu C.H."/>
            <person name="Tang P."/>
            <person name="Hegemann P."/>
            <person name="Fromm H."/>
            <person name="Raoult D."/>
            <person name="Greub G."/>
            <person name="Miranda-Saavedra D."/>
            <person name="Chen N."/>
            <person name="Nash P."/>
            <person name="Ginger M.L."/>
            <person name="Horn M."/>
            <person name="Schaap P."/>
            <person name="Caler L."/>
            <person name="Loftus B."/>
        </authorList>
    </citation>
    <scope>NUCLEOTIDE SEQUENCE [LARGE SCALE GENOMIC DNA]</scope>
    <source>
        <strain evidence="3 4">Neff</strain>
    </source>
</reference>
<evidence type="ECO:0000313" key="3">
    <source>
        <dbReference type="EMBL" id="ELR14371.1"/>
    </source>
</evidence>
<dbReference type="EMBL" id="KB008055">
    <property type="protein sequence ID" value="ELR14371.1"/>
    <property type="molecule type" value="Genomic_DNA"/>
</dbReference>
<evidence type="ECO:0000256" key="1">
    <source>
        <dbReference type="SAM" id="MobiDB-lite"/>
    </source>
</evidence>
<dbReference type="VEuPathDB" id="AmoebaDB:ACA1_344140"/>
<dbReference type="OrthoDB" id="45365at2759"/>
<organism evidence="3 4">
    <name type="scientific">Acanthamoeba castellanii (strain ATCC 30010 / Neff)</name>
    <dbReference type="NCBI Taxonomy" id="1257118"/>
    <lineage>
        <taxon>Eukaryota</taxon>
        <taxon>Amoebozoa</taxon>
        <taxon>Discosea</taxon>
        <taxon>Longamoebia</taxon>
        <taxon>Centramoebida</taxon>
        <taxon>Acanthamoebidae</taxon>
        <taxon>Acanthamoeba</taxon>
    </lineage>
</organism>
<evidence type="ECO:0000313" key="4">
    <source>
        <dbReference type="Proteomes" id="UP000011083"/>
    </source>
</evidence>
<dbReference type="GeneID" id="14914955"/>
<sequence>MVGDVALFIGGQDALGLQATLDAYNMSSGQWFMAGLCLLQAWSGVVAMSVGSLALFAGGYLTERYGVSMVVDVFDASAPGSSRLPPHHQHHLQSPSHCSATPSCHPEPPIHHQAQCQHRPQPPIHHRTAVTVALTFADVVSVAHSFHYAIDHAVTVASHLSLASAAQPLAI</sequence>
<keyword evidence="4" id="KW-1185">Reference proteome</keyword>
<proteinExistence type="predicted"/>
<dbReference type="RefSeq" id="XP_004336384.1">
    <property type="nucleotide sequence ID" value="XM_004336336.1"/>
</dbReference>
<gene>
    <name evidence="3" type="ORF">ACA1_344140</name>
</gene>
<name>L8GQF9_ACACF</name>
<dbReference type="AlphaFoldDB" id="L8GQF9"/>
<feature type="region of interest" description="Disordered" evidence="1">
    <location>
        <begin position="82"/>
        <end position="121"/>
    </location>
</feature>
<keyword evidence="2" id="KW-0812">Transmembrane</keyword>
<keyword evidence="2" id="KW-1133">Transmembrane helix</keyword>
<evidence type="ECO:0000256" key="2">
    <source>
        <dbReference type="SAM" id="Phobius"/>
    </source>
</evidence>
<dbReference type="KEGG" id="acan:ACA1_344140"/>
<protein>
    <submittedName>
        <fullName evidence="3">Uncharacterized protein</fullName>
    </submittedName>
</protein>
<dbReference type="InterPro" id="IPR015915">
    <property type="entry name" value="Kelch-typ_b-propeller"/>
</dbReference>
<keyword evidence="2" id="KW-0472">Membrane</keyword>
<feature type="transmembrane region" description="Helical" evidence="2">
    <location>
        <begin position="31"/>
        <end position="56"/>
    </location>
</feature>